<dbReference type="Proteomes" id="UP001159428">
    <property type="component" value="Unassembled WGS sequence"/>
</dbReference>
<feature type="compositionally biased region" description="Polar residues" evidence="1">
    <location>
        <begin position="225"/>
        <end position="237"/>
    </location>
</feature>
<comment type="caution">
    <text evidence="3">The sequence shown here is derived from an EMBL/GenBank/DDBJ whole genome shotgun (WGS) entry which is preliminary data.</text>
</comment>
<protein>
    <submittedName>
        <fullName evidence="3">Uncharacterized protein</fullName>
    </submittedName>
</protein>
<organism evidence="3 4">
    <name type="scientific">Pocillopora meandrina</name>
    <dbReference type="NCBI Taxonomy" id="46732"/>
    <lineage>
        <taxon>Eukaryota</taxon>
        <taxon>Metazoa</taxon>
        <taxon>Cnidaria</taxon>
        <taxon>Anthozoa</taxon>
        <taxon>Hexacorallia</taxon>
        <taxon>Scleractinia</taxon>
        <taxon>Astrocoeniina</taxon>
        <taxon>Pocilloporidae</taxon>
        <taxon>Pocillopora</taxon>
    </lineage>
</organism>
<name>A0AAU9Y1Y7_9CNID</name>
<evidence type="ECO:0000256" key="1">
    <source>
        <dbReference type="SAM" id="MobiDB-lite"/>
    </source>
</evidence>
<sequence length="434" mass="46222">MDTKIEVGQENIYFEMESKQEDNAETYDEVVFGRDTSQAKPNVETQQYKDSDTVKHNPLFFIISAIAVASLLTALATLVLAVAIITARSEVSTGADRNFLFLLNFDIISQTSELQKNMQELKRSLSALRDYSVGVIQELEGLEIKASLNSSISNSIYIRKNYDDSIKFNINLEDIRLAIQDVAHVFIGLNTSVNERFLHFQQRIVQLDQKVPKCIFSNRAMLPNKSQTNGRNNVLKTHSTKPIPGRQGVQNSCSTGRQGVKNTTGSTGIIGPPGFNGSNGDVGPAGPAGPPGYNGTKGGIGPAGPAGRPGPPGYNGTQGPAGPSGEPGVQGLRGPSGHNGTQGPPGPGVSSCAFKTLSSSGMTADPATTQEVQVTEPNGKTVIGASCNTNDAKVAKLSSTISGGKRTFKCSCEGTLTTGEPKMFCYIHYWECQL</sequence>
<dbReference type="AlphaFoldDB" id="A0AAU9Y1Y7"/>
<reference evidence="3 4" key="1">
    <citation type="submission" date="2022-05" db="EMBL/GenBank/DDBJ databases">
        <authorList>
            <consortium name="Genoscope - CEA"/>
            <person name="William W."/>
        </authorList>
    </citation>
    <scope>NUCLEOTIDE SEQUENCE [LARGE SCALE GENOMIC DNA]</scope>
</reference>
<keyword evidence="2" id="KW-0472">Membrane</keyword>
<keyword evidence="4" id="KW-1185">Reference proteome</keyword>
<feature type="compositionally biased region" description="Low complexity" evidence="1">
    <location>
        <begin position="263"/>
        <end position="273"/>
    </location>
</feature>
<dbReference type="EMBL" id="CALNXJ010000133">
    <property type="protein sequence ID" value="CAH3166378.1"/>
    <property type="molecule type" value="Genomic_DNA"/>
</dbReference>
<dbReference type="InterPro" id="IPR050938">
    <property type="entry name" value="Collagen_Structural_Proteins"/>
</dbReference>
<evidence type="ECO:0000313" key="3">
    <source>
        <dbReference type="EMBL" id="CAH3166378.1"/>
    </source>
</evidence>
<keyword evidence="2" id="KW-1133">Transmembrane helix</keyword>
<feature type="region of interest" description="Disordered" evidence="1">
    <location>
        <begin position="225"/>
        <end position="352"/>
    </location>
</feature>
<feature type="compositionally biased region" description="Gly residues" evidence="1">
    <location>
        <begin position="295"/>
        <end position="304"/>
    </location>
</feature>
<gene>
    <name evidence="3" type="ORF">PMEA_00005279</name>
</gene>
<dbReference type="Pfam" id="PF01391">
    <property type="entry name" value="Collagen"/>
    <property type="match status" value="1"/>
</dbReference>
<dbReference type="InterPro" id="IPR008160">
    <property type="entry name" value="Collagen"/>
</dbReference>
<evidence type="ECO:0000313" key="4">
    <source>
        <dbReference type="Proteomes" id="UP001159428"/>
    </source>
</evidence>
<dbReference type="PANTHER" id="PTHR37456:SF5">
    <property type="entry name" value="COLLAGEN TYPE XIII ALPHA 1 CHAIN"/>
    <property type="match status" value="1"/>
</dbReference>
<dbReference type="PANTHER" id="PTHR37456">
    <property type="entry name" value="SI:CH211-266K2.1"/>
    <property type="match status" value="1"/>
</dbReference>
<feature type="transmembrane region" description="Helical" evidence="2">
    <location>
        <begin position="59"/>
        <end position="85"/>
    </location>
</feature>
<accession>A0AAU9Y1Y7</accession>
<evidence type="ECO:0000256" key="2">
    <source>
        <dbReference type="SAM" id="Phobius"/>
    </source>
</evidence>
<feature type="compositionally biased region" description="Polar residues" evidence="1">
    <location>
        <begin position="248"/>
        <end position="262"/>
    </location>
</feature>
<proteinExistence type="predicted"/>
<keyword evidence="2" id="KW-0812">Transmembrane</keyword>